<dbReference type="PANTHER" id="PTHR40627:SF4">
    <property type="entry name" value="PRENYLTRANSFERASE ASQH1-RELATED"/>
    <property type="match status" value="1"/>
</dbReference>
<evidence type="ECO:0000313" key="4">
    <source>
        <dbReference type="Proteomes" id="UP000803844"/>
    </source>
</evidence>
<dbReference type="EMBL" id="MU032346">
    <property type="protein sequence ID" value="KAF3766665.1"/>
    <property type="molecule type" value="Genomic_DNA"/>
</dbReference>
<dbReference type="NCBIfam" id="TIGR03429">
    <property type="entry name" value="arom_pren_DMATS"/>
    <property type="match status" value="1"/>
</dbReference>
<comment type="similarity">
    <text evidence="1">Belongs to the tryptophan dimethylallyltransferase family.</text>
</comment>
<dbReference type="GO" id="GO:0009820">
    <property type="term" value="P:alkaloid metabolic process"/>
    <property type="evidence" value="ECO:0007669"/>
    <property type="project" value="InterPro"/>
</dbReference>
<evidence type="ECO:0000256" key="2">
    <source>
        <dbReference type="ARBA" id="ARBA00022679"/>
    </source>
</evidence>
<proteinExistence type="inferred from homology"/>
<dbReference type="InterPro" id="IPR017795">
    <property type="entry name" value="ABBA_NscD-like"/>
</dbReference>
<comment type="caution">
    <text evidence="3">The sequence shown here is derived from an EMBL/GenBank/DDBJ whole genome shotgun (WGS) entry which is preliminary data.</text>
</comment>
<dbReference type="SFLD" id="SFLDS00036">
    <property type="entry name" value="Aromatic_Prenyltransferase"/>
    <property type="match status" value="1"/>
</dbReference>
<keyword evidence="2" id="KW-0808">Transferase</keyword>
<dbReference type="Proteomes" id="UP000803844">
    <property type="component" value="Unassembled WGS sequence"/>
</dbReference>
<dbReference type="GO" id="GO:0016765">
    <property type="term" value="F:transferase activity, transferring alkyl or aryl (other than methyl) groups"/>
    <property type="evidence" value="ECO:0007669"/>
    <property type="project" value="InterPro"/>
</dbReference>
<protein>
    <submittedName>
        <fullName evidence="3">Aromatic prenyltransferase</fullName>
    </submittedName>
</protein>
<gene>
    <name evidence="3" type="ORF">M406DRAFT_274065</name>
</gene>
<sequence>MLRAADYPQATQHAFLSYYRDAICPLLGDAPDVSDPSQALSWTWDGSTHEYSFEFKKGDDKPEVRFVLDACRLRPVDASNPLSPLPTDMLIETFASRTPGFDSTWYRALKRHFDYSHLPADEQHRLCAEAGHMSPFLVGFDIGREVPAPWTLPVVGKAYFLPCFAAAAEKTTRFATICAAIRSIPDIDARPNILSSLCAIEAYLKTKPLDWMNGARFLATDFLSPDEARLKIYLRCPSTNFEDIWDYFTLGGRIPGLEEDKEKYRDFIDLLGGVASRTSGDNSKDEGIETDSRRKLTTLYFSIDNRTAIPSPKIAFCARNFAVNDTVVAQGLDTWFTKYGWSCDERSSVEDLVTKAFTHRSLDKKSGIFTFIGLARKNPTKPDLSIQTYLCPELYHSPRGVVELARFEDLGTTRPVHSKVPSETALKVF</sequence>
<dbReference type="RefSeq" id="XP_040777626.1">
    <property type="nucleotide sequence ID" value="XM_040918208.1"/>
</dbReference>
<dbReference type="SFLD" id="SFLDG01162">
    <property type="entry name" value="I"/>
    <property type="match status" value="1"/>
</dbReference>
<dbReference type="GeneID" id="63835337"/>
<dbReference type="AlphaFoldDB" id="A0A9P4Y5V0"/>
<evidence type="ECO:0000256" key="1">
    <source>
        <dbReference type="ARBA" id="ARBA00010209"/>
    </source>
</evidence>
<dbReference type="PANTHER" id="PTHR40627">
    <property type="entry name" value="INDOLE PRENYLTRANSFERASE TDIB-RELATED"/>
    <property type="match status" value="1"/>
</dbReference>
<keyword evidence="4" id="KW-1185">Reference proteome</keyword>
<reference evidence="3" key="1">
    <citation type="journal article" date="2020" name="Phytopathology">
        <title>Genome sequence of the chestnut blight fungus Cryphonectria parasitica EP155: A fundamental resource for an archetypical invasive plant pathogen.</title>
        <authorList>
            <person name="Crouch J.A."/>
            <person name="Dawe A."/>
            <person name="Aerts A."/>
            <person name="Barry K."/>
            <person name="Churchill A.C.L."/>
            <person name="Grimwood J."/>
            <person name="Hillman B."/>
            <person name="Milgroom M.G."/>
            <person name="Pangilinan J."/>
            <person name="Smith M."/>
            <person name="Salamov A."/>
            <person name="Schmutz J."/>
            <person name="Yadav J."/>
            <person name="Grigoriev I.V."/>
            <person name="Nuss D."/>
        </authorList>
    </citation>
    <scope>NUCLEOTIDE SEQUENCE</scope>
    <source>
        <strain evidence="3">EP155</strain>
    </source>
</reference>
<organism evidence="3 4">
    <name type="scientific">Cryphonectria parasitica (strain ATCC 38755 / EP155)</name>
    <dbReference type="NCBI Taxonomy" id="660469"/>
    <lineage>
        <taxon>Eukaryota</taxon>
        <taxon>Fungi</taxon>
        <taxon>Dikarya</taxon>
        <taxon>Ascomycota</taxon>
        <taxon>Pezizomycotina</taxon>
        <taxon>Sordariomycetes</taxon>
        <taxon>Sordariomycetidae</taxon>
        <taxon>Diaporthales</taxon>
        <taxon>Cryphonectriaceae</taxon>
        <taxon>Cryphonectria-Endothia species complex</taxon>
        <taxon>Cryphonectria</taxon>
    </lineage>
</organism>
<dbReference type="OrthoDB" id="3354387at2759"/>
<dbReference type="InterPro" id="IPR033964">
    <property type="entry name" value="ABBA"/>
</dbReference>
<accession>A0A9P4Y5V0</accession>
<evidence type="ECO:0000313" key="3">
    <source>
        <dbReference type="EMBL" id="KAF3766665.1"/>
    </source>
</evidence>
<dbReference type="Pfam" id="PF11991">
    <property type="entry name" value="Trp_DMAT"/>
    <property type="match status" value="1"/>
</dbReference>
<dbReference type="CDD" id="cd13929">
    <property type="entry name" value="PT-DMATS_CymD"/>
    <property type="match status" value="1"/>
</dbReference>
<name>A0A9P4Y5V0_CRYP1</name>